<dbReference type="AlphaFoldDB" id="A0AA39Z7K0"/>
<organism evidence="2 3">
    <name type="scientific">Cercophora samala</name>
    <dbReference type="NCBI Taxonomy" id="330535"/>
    <lineage>
        <taxon>Eukaryota</taxon>
        <taxon>Fungi</taxon>
        <taxon>Dikarya</taxon>
        <taxon>Ascomycota</taxon>
        <taxon>Pezizomycotina</taxon>
        <taxon>Sordariomycetes</taxon>
        <taxon>Sordariomycetidae</taxon>
        <taxon>Sordariales</taxon>
        <taxon>Lasiosphaeriaceae</taxon>
        <taxon>Cercophora</taxon>
    </lineage>
</organism>
<keyword evidence="3" id="KW-1185">Reference proteome</keyword>
<proteinExistence type="predicted"/>
<dbReference type="EMBL" id="JAULSY010000104">
    <property type="protein sequence ID" value="KAK0665683.1"/>
    <property type="molecule type" value="Genomic_DNA"/>
</dbReference>
<dbReference type="Proteomes" id="UP001174997">
    <property type="component" value="Unassembled WGS sequence"/>
</dbReference>
<name>A0AA39Z7K0_9PEZI</name>
<keyword evidence="1" id="KW-0732">Signal</keyword>
<accession>A0AA39Z7K0</accession>
<comment type="caution">
    <text evidence="2">The sequence shown here is derived from an EMBL/GenBank/DDBJ whole genome shotgun (WGS) entry which is preliminary data.</text>
</comment>
<evidence type="ECO:0000256" key="1">
    <source>
        <dbReference type="SAM" id="SignalP"/>
    </source>
</evidence>
<protein>
    <submittedName>
        <fullName evidence="2">Uncharacterized protein</fullName>
    </submittedName>
</protein>
<evidence type="ECO:0000313" key="2">
    <source>
        <dbReference type="EMBL" id="KAK0665683.1"/>
    </source>
</evidence>
<evidence type="ECO:0000313" key="3">
    <source>
        <dbReference type="Proteomes" id="UP001174997"/>
    </source>
</evidence>
<feature type="chain" id="PRO_5041249611" evidence="1">
    <location>
        <begin position="16"/>
        <end position="179"/>
    </location>
</feature>
<reference evidence="2" key="1">
    <citation type="submission" date="2023-06" db="EMBL/GenBank/DDBJ databases">
        <title>Genome-scale phylogeny and comparative genomics of the fungal order Sordariales.</title>
        <authorList>
            <consortium name="Lawrence Berkeley National Laboratory"/>
            <person name="Hensen N."/>
            <person name="Bonometti L."/>
            <person name="Westerberg I."/>
            <person name="Brannstrom I.O."/>
            <person name="Guillou S."/>
            <person name="Cros-Aarteil S."/>
            <person name="Calhoun S."/>
            <person name="Haridas S."/>
            <person name="Kuo A."/>
            <person name="Mondo S."/>
            <person name="Pangilinan J."/>
            <person name="Riley R."/>
            <person name="Labutti K."/>
            <person name="Andreopoulos B."/>
            <person name="Lipzen A."/>
            <person name="Chen C."/>
            <person name="Yanf M."/>
            <person name="Daum C."/>
            <person name="Ng V."/>
            <person name="Clum A."/>
            <person name="Steindorff A."/>
            <person name="Ohm R."/>
            <person name="Martin F."/>
            <person name="Silar P."/>
            <person name="Natvig D."/>
            <person name="Lalanne C."/>
            <person name="Gautier V."/>
            <person name="Ament-Velasquez S.L."/>
            <person name="Kruys A."/>
            <person name="Hutchinson M.I."/>
            <person name="Powell A.J."/>
            <person name="Barry K."/>
            <person name="Miller A.N."/>
            <person name="Grigoriev I.V."/>
            <person name="Debuchy R."/>
            <person name="Gladieux P."/>
            <person name="Thoren M.H."/>
            <person name="Johannesson H."/>
        </authorList>
    </citation>
    <scope>NUCLEOTIDE SEQUENCE</scope>
    <source>
        <strain evidence="2">CBS 307.81</strain>
    </source>
</reference>
<feature type="signal peptide" evidence="1">
    <location>
        <begin position="1"/>
        <end position="15"/>
    </location>
</feature>
<sequence length="179" mass="19725">MLFASLLLFPILGWAMQALVFHPAGNCWVTDDTTISCRNISERTCCMVTGPFCGVLNCENCPVGSIVNTYFEHACSADADSWCKVTHPFDNKGGCCVDLGLAETCSGMWWDPSATAVSAASERNCVEPNHMTYVDHDHGVKREIHIPQGELERATRLLLARNFTALGMFKDWADQSSNE</sequence>
<gene>
    <name evidence="2" type="ORF">QBC41DRAFT_378986</name>
</gene>